<gene>
    <name evidence="1" type="ORF">CTEN210_08012</name>
</gene>
<dbReference type="AlphaFoldDB" id="A0AAD3CSS4"/>
<organism evidence="1 2">
    <name type="scientific">Chaetoceros tenuissimus</name>
    <dbReference type="NCBI Taxonomy" id="426638"/>
    <lineage>
        <taxon>Eukaryota</taxon>
        <taxon>Sar</taxon>
        <taxon>Stramenopiles</taxon>
        <taxon>Ochrophyta</taxon>
        <taxon>Bacillariophyta</taxon>
        <taxon>Coscinodiscophyceae</taxon>
        <taxon>Chaetocerotophycidae</taxon>
        <taxon>Chaetocerotales</taxon>
        <taxon>Chaetocerotaceae</taxon>
        <taxon>Chaetoceros</taxon>
    </lineage>
</organism>
<evidence type="ECO:0000313" key="2">
    <source>
        <dbReference type="Proteomes" id="UP001054902"/>
    </source>
</evidence>
<dbReference type="PANTHER" id="PTHR20953:SF3">
    <property type="entry name" value="P-LOOP CONTAINING NUCLEOSIDE TRIPHOSPHATE HYDROLASES SUPERFAMILY PROTEIN"/>
    <property type="match status" value="1"/>
</dbReference>
<comment type="caution">
    <text evidence="1">The sequence shown here is derived from an EMBL/GenBank/DDBJ whole genome shotgun (WGS) entry which is preliminary data.</text>
</comment>
<name>A0AAD3CSS4_9STRA</name>
<keyword evidence="2" id="KW-1185">Reference proteome</keyword>
<protein>
    <submittedName>
        <fullName evidence="1">Uncharacterized protein</fullName>
    </submittedName>
</protein>
<evidence type="ECO:0000313" key="1">
    <source>
        <dbReference type="EMBL" id="GFH51536.1"/>
    </source>
</evidence>
<dbReference type="PANTHER" id="PTHR20953">
    <property type="entry name" value="KINASE-RELATED"/>
    <property type="match status" value="1"/>
</dbReference>
<dbReference type="EMBL" id="BLLK01000045">
    <property type="protein sequence ID" value="GFH51536.1"/>
    <property type="molecule type" value="Genomic_DNA"/>
</dbReference>
<reference evidence="1 2" key="1">
    <citation type="journal article" date="2021" name="Sci. Rep.">
        <title>The genome of the diatom Chaetoceros tenuissimus carries an ancient integrated fragment of an extant virus.</title>
        <authorList>
            <person name="Hongo Y."/>
            <person name="Kimura K."/>
            <person name="Takaki Y."/>
            <person name="Yoshida Y."/>
            <person name="Baba S."/>
            <person name="Kobayashi G."/>
            <person name="Nagasaki K."/>
            <person name="Hano T."/>
            <person name="Tomaru Y."/>
        </authorList>
    </citation>
    <scope>NUCLEOTIDE SEQUENCE [LARGE SCALE GENOMIC DNA]</scope>
    <source>
        <strain evidence="1 2">NIES-3715</strain>
    </source>
</reference>
<sequence length="138" mass="15447">MVIDEIGRREEVRAAQTSKDRGVRMIASAHGDLRKLVNNVELKGLIGGTESVTLGDEEARKRGSRSTTNGLQKQMTVRAGKPIFDVIIELKRGKLNEWNVIENVGKAVDDILNGGQYTVQKRMRCMNSGRIFVEKQKH</sequence>
<dbReference type="Proteomes" id="UP001054902">
    <property type="component" value="Unassembled WGS sequence"/>
</dbReference>
<proteinExistence type="predicted"/>
<accession>A0AAD3CSS4</accession>